<dbReference type="KEGG" id="nfn:NFRAN_2655"/>
<keyword evidence="5" id="KW-0804">Transcription</keyword>
<dbReference type="SUPFAM" id="SSF52172">
    <property type="entry name" value="CheY-like"/>
    <property type="match status" value="1"/>
</dbReference>
<feature type="region of interest" description="Disordered" evidence="6">
    <location>
        <begin position="30"/>
        <end position="55"/>
    </location>
</feature>
<evidence type="ECO:0000256" key="1">
    <source>
        <dbReference type="ARBA" id="ARBA00022553"/>
    </source>
</evidence>
<dbReference type="EMBL" id="LR216287">
    <property type="protein sequence ID" value="VFJ14977.1"/>
    <property type="molecule type" value="Genomic_DNA"/>
</dbReference>
<dbReference type="AlphaFoldDB" id="A0A484IE05"/>
<protein>
    <submittedName>
        <fullName evidence="8">Cell cycle response regulator CtrA</fullName>
    </submittedName>
</protein>
<evidence type="ECO:0000313" key="9">
    <source>
        <dbReference type="Proteomes" id="UP000294299"/>
    </source>
</evidence>
<gene>
    <name evidence="8" type="primary">ctrA</name>
    <name evidence="8" type="ORF">NFRAN_2655</name>
</gene>
<dbReference type="GO" id="GO:0032993">
    <property type="term" value="C:protein-DNA complex"/>
    <property type="evidence" value="ECO:0007669"/>
    <property type="project" value="TreeGrafter"/>
</dbReference>
<accession>A0A484IE05</accession>
<evidence type="ECO:0000256" key="3">
    <source>
        <dbReference type="ARBA" id="ARBA00023015"/>
    </source>
</evidence>
<reference evidence="8 9" key="1">
    <citation type="submission" date="2019-02" db="EMBL/GenBank/DDBJ databases">
        <authorList>
            <person name="Lehtovirta-Morley E L."/>
        </authorList>
    </citation>
    <scope>NUCLEOTIDE SEQUENCE [LARGE SCALE GENOMIC DNA]</scope>
    <source>
        <strain evidence="8">NFRAN1</strain>
    </source>
</reference>
<keyword evidence="3" id="KW-0805">Transcription regulation</keyword>
<dbReference type="GO" id="GO:0000976">
    <property type="term" value="F:transcription cis-regulatory region binding"/>
    <property type="evidence" value="ECO:0007669"/>
    <property type="project" value="TreeGrafter"/>
</dbReference>
<dbReference type="GO" id="GO:0000156">
    <property type="term" value="F:phosphorelay response regulator activity"/>
    <property type="evidence" value="ECO:0007669"/>
    <property type="project" value="TreeGrafter"/>
</dbReference>
<dbReference type="Proteomes" id="UP000294299">
    <property type="component" value="Chromosome NFRAN"/>
</dbReference>
<proteinExistence type="predicted"/>
<sequence length="184" mass="21134">MSIEYLQYVASMGRNNSRGKKGKRLTKLPYKDKDSSIHSSNPFRDNSSKYKTDRHELGQKKKSILVAESDPGILSIMKHYLNYLGYDYDAFNTGYEVLDFLYNSNTSKNKKYDIILLDTHLDKISGLAVANEIRKRNSSQRIMIMSTAAKEHLPHELIKSAKVHDADLFTKPFRLSELLCSLDH</sequence>
<keyword evidence="4" id="KW-0238">DNA-binding</keyword>
<evidence type="ECO:0000256" key="5">
    <source>
        <dbReference type="ARBA" id="ARBA00023163"/>
    </source>
</evidence>
<feature type="compositionally biased region" description="Basic and acidic residues" evidence="6">
    <location>
        <begin position="46"/>
        <end position="55"/>
    </location>
</feature>
<evidence type="ECO:0000256" key="4">
    <source>
        <dbReference type="ARBA" id="ARBA00023125"/>
    </source>
</evidence>
<evidence type="ECO:0000259" key="7">
    <source>
        <dbReference type="PROSITE" id="PS50110"/>
    </source>
</evidence>
<dbReference type="PANTHER" id="PTHR48111">
    <property type="entry name" value="REGULATOR OF RPOS"/>
    <property type="match status" value="1"/>
</dbReference>
<dbReference type="GO" id="GO:0005829">
    <property type="term" value="C:cytosol"/>
    <property type="evidence" value="ECO:0007669"/>
    <property type="project" value="TreeGrafter"/>
</dbReference>
<evidence type="ECO:0000256" key="6">
    <source>
        <dbReference type="SAM" id="MobiDB-lite"/>
    </source>
</evidence>
<keyword evidence="9" id="KW-1185">Reference proteome</keyword>
<dbReference type="CDD" id="cd00156">
    <property type="entry name" value="REC"/>
    <property type="match status" value="1"/>
</dbReference>
<organism evidence="8 9">
    <name type="scientific">Candidatus Nitrosocosmicus franklandianus</name>
    <dbReference type="NCBI Taxonomy" id="1798806"/>
    <lineage>
        <taxon>Archaea</taxon>
        <taxon>Nitrososphaerota</taxon>
        <taxon>Nitrososphaeria</taxon>
        <taxon>Nitrososphaerales</taxon>
        <taxon>Nitrososphaeraceae</taxon>
        <taxon>Candidatus Nitrosocosmicus</taxon>
    </lineage>
</organism>
<dbReference type="GO" id="GO:0006355">
    <property type="term" value="P:regulation of DNA-templated transcription"/>
    <property type="evidence" value="ECO:0007669"/>
    <property type="project" value="TreeGrafter"/>
</dbReference>
<dbReference type="InterPro" id="IPR039420">
    <property type="entry name" value="WalR-like"/>
</dbReference>
<dbReference type="InterPro" id="IPR001789">
    <property type="entry name" value="Sig_transdc_resp-reg_receiver"/>
</dbReference>
<name>A0A484IE05_9ARCH</name>
<feature type="domain" description="Response regulatory" evidence="7">
    <location>
        <begin position="63"/>
        <end position="184"/>
    </location>
</feature>
<dbReference type="SMART" id="SM00448">
    <property type="entry name" value="REC"/>
    <property type="match status" value="1"/>
</dbReference>
<dbReference type="InterPro" id="IPR011006">
    <property type="entry name" value="CheY-like_superfamily"/>
</dbReference>
<keyword evidence="2" id="KW-0902">Two-component regulatory system</keyword>
<keyword evidence="1" id="KW-0597">Phosphoprotein</keyword>
<evidence type="ECO:0000256" key="2">
    <source>
        <dbReference type="ARBA" id="ARBA00023012"/>
    </source>
</evidence>
<dbReference type="Pfam" id="PF00072">
    <property type="entry name" value="Response_reg"/>
    <property type="match status" value="1"/>
</dbReference>
<dbReference type="PANTHER" id="PTHR48111:SF1">
    <property type="entry name" value="TWO-COMPONENT RESPONSE REGULATOR ORR33"/>
    <property type="match status" value="1"/>
</dbReference>
<evidence type="ECO:0000313" key="8">
    <source>
        <dbReference type="EMBL" id="VFJ14977.1"/>
    </source>
</evidence>
<dbReference type="PROSITE" id="PS50110">
    <property type="entry name" value="RESPONSE_REGULATORY"/>
    <property type="match status" value="1"/>
</dbReference>
<dbReference type="Gene3D" id="3.40.50.2300">
    <property type="match status" value="1"/>
</dbReference>